<keyword evidence="3" id="KW-0808">Transferase</keyword>
<evidence type="ECO:0000259" key="4">
    <source>
        <dbReference type="Pfam" id="PF21269"/>
    </source>
</evidence>
<dbReference type="SUPFAM" id="SSF53756">
    <property type="entry name" value="UDP-Glycosyltransferase/glycogen phosphorylase"/>
    <property type="match status" value="1"/>
</dbReference>
<dbReference type="InterPro" id="IPR049438">
    <property type="entry name" value="TreT_GT1"/>
</dbReference>
<dbReference type="Gene3D" id="3.40.50.2000">
    <property type="entry name" value="Glycogen Phosphorylase B"/>
    <property type="match status" value="2"/>
</dbReference>
<keyword evidence="2" id="KW-0328">Glycosyltransferase</keyword>
<feature type="domain" description="Trehalose synthase N-terminal" evidence="4">
    <location>
        <begin position="17"/>
        <end position="159"/>
    </location>
</feature>
<organism evidence="5">
    <name type="scientific">marine sediment metagenome</name>
    <dbReference type="NCBI Taxonomy" id="412755"/>
    <lineage>
        <taxon>unclassified sequences</taxon>
        <taxon>metagenomes</taxon>
        <taxon>ecological metagenomes</taxon>
    </lineage>
</organism>
<gene>
    <name evidence="5" type="ORF">LCGC14_3105850</name>
</gene>
<dbReference type="PANTHER" id="PTHR47779">
    <property type="entry name" value="SYNTHASE (CCG-9), PUTATIVE (AFU_ORTHOLOGUE AFUA_3G12100)-RELATED"/>
    <property type="match status" value="1"/>
</dbReference>
<evidence type="ECO:0000313" key="5">
    <source>
        <dbReference type="EMBL" id="KKK52345.1"/>
    </source>
</evidence>
<accession>A0A0F8WV88</accession>
<dbReference type="EMBL" id="LAZR01067066">
    <property type="protein sequence ID" value="KKK52345.1"/>
    <property type="molecule type" value="Genomic_DNA"/>
</dbReference>
<evidence type="ECO:0000256" key="2">
    <source>
        <dbReference type="ARBA" id="ARBA00022676"/>
    </source>
</evidence>
<protein>
    <recommendedName>
        <fullName evidence="4">Trehalose synthase N-terminal domain-containing protein</fullName>
    </recommendedName>
</protein>
<comment type="caution">
    <text evidence="5">The sequence shown here is derived from an EMBL/GenBank/DDBJ whole genome shotgun (WGS) entry which is preliminary data.</text>
</comment>
<dbReference type="Pfam" id="PF21269">
    <property type="entry name" value="TreT_GT1"/>
    <property type="match status" value="1"/>
</dbReference>
<sequence>DELRQLASPLRGARVAHINATVYGGGVSELLRSVVPLYRALDVKADWLVIPGEPGFFEVTKGFHNALQGAAFDLTDEVKETYLSHNQRTADLLERQYDYVVVHDPQPAPLRKLHGRDNARWVWRCHIDIEQRHQGLWNYLKPFVEQYDVAVLTLKEYAQELITPQVFFMPAIDPFALKNHNMTEAEIDERLKYHGIPTDLPLVVQISRFDEWKDPQGVIEAFQIARKEVDATLVLLGNVALRLGKRIEWDAGKMQAKNCPEAVPLITRPYRDGWTL</sequence>
<dbReference type="GO" id="GO:0016757">
    <property type="term" value="F:glycosyltransferase activity"/>
    <property type="evidence" value="ECO:0007669"/>
    <property type="project" value="UniProtKB-KW"/>
</dbReference>
<reference evidence="5" key="1">
    <citation type="journal article" date="2015" name="Nature">
        <title>Complex archaea that bridge the gap between prokaryotes and eukaryotes.</title>
        <authorList>
            <person name="Spang A."/>
            <person name="Saw J.H."/>
            <person name="Jorgensen S.L."/>
            <person name="Zaremba-Niedzwiedzka K."/>
            <person name="Martijn J."/>
            <person name="Lind A.E."/>
            <person name="van Eijk R."/>
            <person name="Schleper C."/>
            <person name="Guy L."/>
            <person name="Ettema T.J."/>
        </authorList>
    </citation>
    <scope>NUCLEOTIDE SEQUENCE</scope>
</reference>
<feature type="non-terminal residue" evidence="5">
    <location>
        <position position="1"/>
    </location>
</feature>
<name>A0A0F8WV88_9ZZZZ</name>
<comment type="similarity">
    <text evidence="1">Belongs to the glycosyltransferase group 1 family. Glycosyltransferase 4 subfamily.</text>
</comment>
<evidence type="ECO:0000256" key="3">
    <source>
        <dbReference type="ARBA" id="ARBA00022679"/>
    </source>
</evidence>
<dbReference type="InterPro" id="IPR052078">
    <property type="entry name" value="Trehalose_Metab_GTase"/>
</dbReference>
<proteinExistence type="inferred from homology"/>
<evidence type="ECO:0000256" key="1">
    <source>
        <dbReference type="ARBA" id="ARBA00009481"/>
    </source>
</evidence>
<dbReference type="AlphaFoldDB" id="A0A0F8WV88"/>
<dbReference type="PANTHER" id="PTHR47779:SF1">
    <property type="entry name" value="SYNTHASE (CCG-9), PUTATIVE (AFU_ORTHOLOGUE AFUA_3G12100)-RELATED"/>
    <property type="match status" value="1"/>
</dbReference>